<comment type="caution">
    <text evidence="2">The sequence shown here is derived from an EMBL/GenBank/DDBJ whole genome shotgun (WGS) entry which is preliminary data.</text>
</comment>
<protein>
    <submittedName>
        <fullName evidence="2">Uncharacterized protein</fullName>
    </submittedName>
</protein>
<reference evidence="2 3" key="1">
    <citation type="submission" date="2019-02" db="EMBL/GenBank/DDBJ databases">
        <title>Genome of Pseudomonas korensis isolated from heavy metal contaminated environment.</title>
        <authorList>
            <person name="Ayangbenro A.S."/>
            <person name="Babalola O."/>
        </authorList>
    </citation>
    <scope>NUCLEOTIDE SEQUENCE [LARGE SCALE GENOMIC DNA]</scope>
    <source>
        <strain evidence="2 3">AB36</strain>
    </source>
</reference>
<name>A0A4Q4L5J5_9PSED</name>
<organism evidence="2 3">
    <name type="scientific">Pseudomonas koreensis</name>
    <dbReference type="NCBI Taxonomy" id="198620"/>
    <lineage>
        <taxon>Bacteria</taxon>
        <taxon>Pseudomonadati</taxon>
        <taxon>Pseudomonadota</taxon>
        <taxon>Gammaproteobacteria</taxon>
        <taxon>Pseudomonadales</taxon>
        <taxon>Pseudomonadaceae</taxon>
        <taxon>Pseudomonas</taxon>
    </lineage>
</organism>
<sequence>MGASLLANASGQSTLMLADLPLSRAGSLPQDLHCVCWVSVGVWQCRYAKNVCGKRSRHNGRITPRSRARSRSMSA</sequence>
<feature type="region of interest" description="Disordered" evidence="1">
    <location>
        <begin position="56"/>
        <end position="75"/>
    </location>
</feature>
<evidence type="ECO:0000313" key="3">
    <source>
        <dbReference type="Proteomes" id="UP000291107"/>
    </source>
</evidence>
<gene>
    <name evidence="2" type="ORF">EVS84_08765</name>
</gene>
<evidence type="ECO:0000313" key="2">
    <source>
        <dbReference type="EMBL" id="RYM42533.1"/>
    </source>
</evidence>
<dbReference type="AlphaFoldDB" id="A0A4Q4L5J5"/>
<evidence type="ECO:0000256" key="1">
    <source>
        <dbReference type="SAM" id="MobiDB-lite"/>
    </source>
</evidence>
<dbReference type="EMBL" id="SEUB01000003">
    <property type="protein sequence ID" value="RYM42533.1"/>
    <property type="molecule type" value="Genomic_DNA"/>
</dbReference>
<proteinExistence type="predicted"/>
<accession>A0A4Q4L5J5</accession>
<dbReference type="Proteomes" id="UP000291107">
    <property type="component" value="Unassembled WGS sequence"/>
</dbReference>